<dbReference type="Gene3D" id="3.40.190.10">
    <property type="entry name" value="Periplasmic binding protein-like II"/>
    <property type="match status" value="1"/>
</dbReference>
<reference evidence="4 5" key="1">
    <citation type="submission" date="2019-11" db="EMBL/GenBank/DDBJ databases">
        <authorList>
            <person name="Holert J."/>
        </authorList>
    </citation>
    <scope>NUCLEOTIDE SEQUENCE [LARGE SCALE GENOMIC DNA]</scope>
    <source>
        <strain evidence="3">BC5_2</strain>
        <strain evidence="2">SB11_3</strain>
    </source>
</reference>
<name>A0A5S9Q545_9GAMM</name>
<dbReference type="Proteomes" id="UP000441399">
    <property type="component" value="Unassembled WGS sequence"/>
</dbReference>
<protein>
    <recommendedName>
        <fullName evidence="6">Phosphate ABC transporter substrate-binding protein</fullName>
    </recommendedName>
</protein>
<evidence type="ECO:0000256" key="1">
    <source>
        <dbReference type="SAM" id="SignalP"/>
    </source>
</evidence>
<gene>
    <name evidence="3" type="ORF">DPBNPPHM_01448</name>
    <name evidence="2" type="ORF">OPDIPICF_01033</name>
</gene>
<keyword evidence="5" id="KW-1185">Reference proteome</keyword>
<evidence type="ECO:0000313" key="3">
    <source>
        <dbReference type="EMBL" id="CAA0111066.1"/>
    </source>
</evidence>
<feature type="chain" id="PRO_5036150517" description="Phosphate ABC transporter substrate-binding protein" evidence="1">
    <location>
        <begin position="25"/>
        <end position="142"/>
    </location>
</feature>
<evidence type="ECO:0000313" key="4">
    <source>
        <dbReference type="Proteomes" id="UP000434580"/>
    </source>
</evidence>
<dbReference type="Proteomes" id="UP000434580">
    <property type="component" value="Unassembled WGS sequence"/>
</dbReference>
<keyword evidence="1" id="KW-0732">Signal</keyword>
<accession>A0A5S9Q545</accession>
<proteinExistence type="predicted"/>
<feature type="signal peptide" evidence="1">
    <location>
        <begin position="1"/>
        <end position="24"/>
    </location>
</feature>
<evidence type="ECO:0008006" key="6">
    <source>
        <dbReference type="Google" id="ProtNLM"/>
    </source>
</evidence>
<dbReference type="SUPFAM" id="SSF53850">
    <property type="entry name" value="Periplasmic binding protein-like II"/>
    <property type="match status" value="1"/>
</dbReference>
<dbReference type="EMBL" id="CACSIO010000012">
    <property type="protein sequence ID" value="CAA0106179.1"/>
    <property type="molecule type" value="Genomic_DNA"/>
</dbReference>
<dbReference type="OrthoDB" id="5368544at2"/>
<evidence type="ECO:0000313" key="2">
    <source>
        <dbReference type="EMBL" id="CAA0106179.1"/>
    </source>
</evidence>
<dbReference type="EMBL" id="CACSII010000016">
    <property type="protein sequence ID" value="CAA0111066.1"/>
    <property type="molecule type" value="Genomic_DNA"/>
</dbReference>
<sequence>MKNLTYAKLLASAGALLLSVSVQASVAVIVNPENKSSLQEQQVRKIFLGKSKVFPNGVKSVVADLPAGNEVRAEFLEKVIRKSEPNLNSYWSRMLFSSKGKPPRVLDNAEAVKQWVAANPGAIAYIDSKDVDNTVRVMLTID</sequence>
<dbReference type="AlphaFoldDB" id="A0A5S9Q545"/>
<evidence type="ECO:0000313" key="5">
    <source>
        <dbReference type="Proteomes" id="UP000441399"/>
    </source>
</evidence>
<organism evidence="3 4">
    <name type="scientific">BD1-7 clade bacterium</name>
    <dbReference type="NCBI Taxonomy" id="2029982"/>
    <lineage>
        <taxon>Bacteria</taxon>
        <taxon>Pseudomonadati</taxon>
        <taxon>Pseudomonadota</taxon>
        <taxon>Gammaproteobacteria</taxon>
        <taxon>Cellvibrionales</taxon>
        <taxon>Spongiibacteraceae</taxon>
        <taxon>BD1-7 clade</taxon>
    </lineage>
</organism>